<dbReference type="Proteomes" id="UP001195769">
    <property type="component" value="Unassembled WGS sequence"/>
</dbReference>
<accession>A0AAD4EDZ8</accession>
<comment type="caution">
    <text evidence="1">The sequence shown here is derived from an EMBL/GenBank/DDBJ whole genome shotgun (WGS) entry which is preliminary data.</text>
</comment>
<gene>
    <name evidence="1" type="ORF">F5891DRAFT_977243</name>
</gene>
<name>A0AAD4EDZ8_9AGAM</name>
<reference evidence="1" key="1">
    <citation type="journal article" date="2020" name="New Phytol.">
        <title>Comparative genomics reveals dynamic genome evolution in host specialist ectomycorrhizal fungi.</title>
        <authorList>
            <person name="Lofgren L.A."/>
            <person name="Nguyen N.H."/>
            <person name="Vilgalys R."/>
            <person name="Ruytinx J."/>
            <person name="Liao H.L."/>
            <person name="Branco S."/>
            <person name="Kuo A."/>
            <person name="LaButti K."/>
            <person name="Lipzen A."/>
            <person name="Andreopoulos W."/>
            <person name="Pangilinan J."/>
            <person name="Riley R."/>
            <person name="Hundley H."/>
            <person name="Na H."/>
            <person name="Barry K."/>
            <person name="Grigoriev I.V."/>
            <person name="Stajich J.E."/>
            <person name="Kennedy P.G."/>
        </authorList>
    </citation>
    <scope>NUCLEOTIDE SEQUENCE</scope>
    <source>
        <strain evidence="1">FC203</strain>
    </source>
</reference>
<evidence type="ECO:0000313" key="1">
    <source>
        <dbReference type="EMBL" id="KAG1904387.1"/>
    </source>
</evidence>
<dbReference type="AlphaFoldDB" id="A0AAD4EDZ8"/>
<dbReference type="EMBL" id="JABBWK010000010">
    <property type="protein sequence ID" value="KAG1904387.1"/>
    <property type="molecule type" value="Genomic_DNA"/>
</dbReference>
<evidence type="ECO:0000313" key="2">
    <source>
        <dbReference type="Proteomes" id="UP001195769"/>
    </source>
</evidence>
<protein>
    <submittedName>
        <fullName evidence="1">Uncharacterized protein</fullName>
    </submittedName>
</protein>
<sequence>MHHLKAAANVVSGGLLSRLQASLLWVRRADQHRHGTQLKAYATSMQLLDAYMSKTASVPSHHNIMKDFPSTLAIDAALCALRSGDVCRAVEFLEQGRTIIWTQMTRLCTPLDNLNTHGNHAVALMKRFRDLSSLLDKPPVNYSEGTPIVNVEAEETRYRRLVEDWNRAVEEIKKIEGFSRFLLPPLFSDLQDAAHDGPIIVLIASQLSCHAIIITHKQPLINIQFPTDLLKLAKLVLALQQAVQKEANANGKQTALTKALRELWDVVVCPVIENLDVFARRGSRIWWCPTSLFNFLPLHAAGEYRAKGKSVSQQYISSYTPSLTALIKARRSHDKSPSVPFGLSHAQPATFAPRYHTDGSVLA</sequence>
<keyword evidence="2" id="KW-1185">Reference proteome</keyword>
<dbReference type="GeneID" id="64670980"/>
<organism evidence="1 2">
    <name type="scientific">Suillus fuscotomentosus</name>
    <dbReference type="NCBI Taxonomy" id="1912939"/>
    <lineage>
        <taxon>Eukaryota</taxon>
        <taxon>Fungi</taxon>
        <taxon>Dikarya</taxon>
        <taxon>Basidiomycota</taxon>
        <taxon>Agaricomycotina</taxon>
        <taxon>Agaricomycetes</taxon>
        <taxon>Agaricomycetidae</taxon>
        <taxon>Boletales</taxon>
        <taxon>Suillineae</taxon>
        <taxon>Suillaceae</taxon>
        <taxon>Suillus</taxon>
    </lineage>
</organism>
<proteinExistence type="predicted"/>
<dbReference type="RefSeq" id="XP_041229962.1">
    <property type="nucleotide sequence ID" value="XM_041376682.1"/>
</dbReference>